<dbReference type="AlphaFoldDB" id="A0A1G2BMD7"/>
<dbReference type="InterPro" id="IPR036390">
    <property type="entry name" value="WH_DNA-bd_sf"/>
</dbReference>
<evidence type="ECO:0000256" key="8">
    <source>
        <dbReference type="ARBA" id="ARBA00023125"/>
    </source>
</evidence>
<organism evidence="14 15">
    <name type="scientific">Candidatus Komeilibacteria bacterium RIFCSPHIGHO2_01_FULL_52_14</name>
    <dbReference type="NCBI Taxonomy" id="1798549"/>
    <lineage>
        <taxon>Bacteria</taxon>
        <taxon>Candidatus Komeiliibacteriota</taxon>
    </lineage>
</organism>
<evidence type="ECO:0000313" key="14">
    <source>
        <dbReference type="EMBL" id="OGY89896.1"/>
    </source>
</evidence>
<protein>
    <submittedName>
        <fullName evidence="14">Repressor LexA</fullName>
    </submittedName>
</protein>
<dbReference type="InterPro" id="IPR050077">
    <property type="entry name" value="LexA_repressor"/>
</dbReference>
<dbReference type="GO" id="GO:0009432">
    <property type="term" value="P:SOS response"/>
    <property type="evidence" value="ECO:0007669"/>
    <property type="project" value="UniProtKB-KW"/>
</dbReference>
<evidence type="ECO:0000256" key="7">
    <source>
        <dbReference type="ARBA" id="ARBA00023015"/>
    </source>
</evidence>
<evidence type="ECO:0000256" key="9">
    <source>
        <dbReference type="ARBA" id="ARBA00023163"/>
    </source>
</evidence>
<keyword evidence="10" id="KW-0234">DNA repair</keyword>
<dbReference type="InterPro" id="IPR015927">
    <property type="entry name" value="Peptidase_S24_S26A/B/C"/>
</dbReference>
<reference evidence="14 15" key="1">
    <citation type="journal article" date="2016" name="Nat. Commun.">
        <title>Thousands of microbial genomes shed light on interconnected biogeochemical processes in an aquifer system.</title>
        <authorList>
            <person name="Anantharaman K."/>
            <person name="Brown C.T."/>
            <person name="Hug L.A."/>
            <person name="Sharon I."/>
            <person name="Castelle C.J."/>
            <person name="Probst A.J."/>
            <person name="Thomas B.C."/>
            <person name="Singh A."/>
            <person name="Wilkins M.J."/>
            <person name="Karaoz U."/>
            <person name="Brodie E.L."/>
            <person name="Williams K.H."/>
            <person name="Hubbard S.S."/>
            <person name="Banfield J.F."/>
        </authorList>
    </citation>
    <scope>NUCLEOTIDE SEQUENCE [LARGE SCALE GENOMIC DNA]</scope>
</reference>
<keyword evidence="6 12" id="KW-0068">Autocatalytic cleavage</keyword>
<dbReference type="InterPro" id="IPR036286">
    <property type="entry name" value="LexA/Signal_pep-like_sf"/>
</dbReference>
<evidence type="ECO:0000259" key="13">
    <source>
        <dbReference type="Pfam" id="PF00717"/>
    </source>
</evidence>
<dbReference type="SUPFAM" id="SSF46785">
    <property type="entry name" value="Winged helix' DNA-binding domain"/>
    <property type="match status" value="1"/>
</dbReference>
<dbReference type="Proteomes" id="UP000177817">
    <property type="component" value="Unassembled WGS sequence"/>
</dbReference>
<keyword evidence="7" id="KW-0805">Transcription regulation</keyword>
<dbReference type="GO" id="GO:0004252">
    <property type="term" value="F:serine-type endopeptidase activity"/>
    <property type="evidence" value="ECO:0007669"/>
    <property type="project" value="InterPro"/>
</dbReference>
<evidence type="ECO:0000256" key="3">
    <source>
        <dbReference type="ARBA" id="ARBA00022705"/>
    </source>
</evidence>
<dbReference type="SUPFAM" id="SSF51306">
    <property type="entry name" value="LexA/Signal peptidase"/>
    <property type="match status" value="1"/>
</dbReference>
<comment type="similarity">
    <text evidence="1 12">Belongs to the peptidase S24 family.</text>
</comment>
<dbReference type="Gene3D" id="2.10.109.10">
    <property type="entry name" value="Umud Fragment, subunit A"/>
    <property type="match status" value="1"/>
</dbReference>
<feature type="domain" description="Peptidase S24/S26A/S26B/S26C" evidence="13">
    <location>
        <begin position="69"/>
        <end position="181"/>
    </location>
</feature>
<keyword evidence="4" id="KW-0227">DNA damage</keyword>
<sequence>MSTKQYGKIMAFYEQHRRMPTYSEIMRLMGFKSKNSAYKLVNTMVEKGLIQKDTSGKIVPRQLTLPVRVLGTVEAGFPSPAEEELSDTMTLDEYLIEKREATFLLKVSGDSMFDAGIMPGDLVLVERGKDPKAGDIVIAEVDHEWTMKYFQKVNGQVTLVAANKKYPPIVPKDELKIAAVVKAVVRKY</sequence>
<dbReference type="InterPro" id="IPR006200">
    <property type="entry name" value="LexA"/>
</dbReference>
<keyword evidence="3" id="KW-0235">DNA replication</keyword>
<dbReference type="PANTHER" id="PTHR33516">
    <property type="entry name" value="LEXA REPRESSOR"/>
    <property type="match status" value="1"/>
</dbReference>
<dbReference type="InterPro" id="IPR006197">
    <property type="entry name" value="Peptidase_S24_LexA"/>
</dbReference>
<evidence type="ECO:0000256" key="5">
    <source>
        <dbReference type="ARBA" id="ARBA00022801"/>
    </source>
</evidence>
<evidence type="ECO:0000256" key="2">
    <source>
        <dbReference type="ARBA" id="ARBA00022491"/>
    </source>
</evidence>
<dbReference type="NCBIfam" id="TIGR00498">
    <property type="entry name" value="lexA"/>
    <property type="match status" value="1"/>
</dbReference>
<dbReference type="GO" id="GO:0006281">
    <property type="term" value="P:DNA repair"/>
    <property type="evidence" value="ECO:0007669"/>
    <property type="project" value="UniProtKB-KW"/>
</dbReference>
<evidence type="ECO:0000256" key="1">
    <source>
        <dbReference type="ARBA" id="ARBA00007484"/>
    </source>
</evidence>
<dbReference type="PRINTS" id="PR00726">
    <property type="entry name" value="LEXASERPTASE"/>
</dbReference>
<dbReference type="CDD" id="cd06529">
    <property type="entry name" value="S24_LexA-like"/>
    <property type="match status" value="1"/>
</dbReference>
<dbReference type="GO" id="GO:0006260">
    <property type="term" value="P:DNA replication"/>
    <property type="evidence" value="ECO:0007669"/>
    <property type="project" value="UniProtKB-KW"/>
</dbReference>
<dbReference type="NCBIfam" id="NF007621">
    <property type="entry name" value="PRK10276.1"/>
    <property type="match status" value="1"/>
</dbReference>
<keyword evidence="9" id="KW-0804">Transcription</keyword>
<gene>
    <name evidence="14" type="ORF">A2677_03590</name>
</gene>
<evidence type="ECO:0000256" key="10">
    <source>
        <dbReference type="ARBA" id="ARBA00023204"/>
    </source>
</evidence>
<dbReference type="PANTHER" id="PTHR33516:SF2">
    <property type="entry name" value="LEXA REPRESSOR-RELATED"/>
    <property type="match status" value="1"/>
</dbReference>
<keyword evidence="5 12" id="KW-0378">Hydrolase</keyword>
<dbReference type="Pfam" id="PF00717">
    <property type="entry name" value="Peptidase_S24"/>
    <property type="match status" value="1"/>
</dbReference>
<dbReference type="GO" id="GO:0045892">
    <property type="term" value="P:negative regulation of DNA-templated transcription"/>
    <property type="evidence" value="ECO:0007669"/>
    <property type="project" value="InterPro"/>
</dbReference>
<keyword evidence="11" id="KW-0742">SOS response</keyword>
<dbReference type="EMBL" id="MHKK01000022">
    <property type="protein sequence ID" value="OGY89896.1"/>
    <property type="molecule type" value="Genomic_DNA"/>
</dbReference>
<evidence type="ECO:0000256" key="11">
    <source>
        <dbReference type="ARBA" id="ARBA00023236"/>
    </source>
</evidence>
<name>A0A1G2BMD7_9BACT</name>
<dbReference type="InterPro" id="IPR039418">
    <property type="entry name" value="LexA-like"/>
</dbReference>
<evidence type="ECO:0000313" key="15">
    <source>
        <dbReference type="Proteomes" id="UP000177817"/>
    </source>
</evidence>
<evidence type="ECO:0000256" key="6">
    <source>
        <dbReference type="ARBA" id="ARBA00022813"/>
    </source>
</evidence>
<dbReference type="Gene3D" id="1.10.10.10">
    <property type="entry name" value="Winged helix-like DNA-binding domain superfamily/Winged helix DNA-binding domain"/>
    <property type="match status" value="1"/>
</dbReference>
<keyword evidence="8" id="KW-0238">DNA-binding</keyword>
<evidence type="ECO:0000256" key="4">
    <source>
        <dbReference type="ARBA" id="ARBA00022763"/>
    </source>
</evidence>
<proteinExistence type="inferred from homology"/>
<evidence type="ECO:0000256" key="12">
    <source>
        <dbReference type="RuleBase" id="RU003991"/>
    </source>
</evidence>
<keyword evidence="2" id="KW-0678">Repressor</keyword>
<comment type="caution">
    <text evidence="14">The sequence shown here is derived from an EMBL/GenBank/DDBJ whole genome shotgun (WGS) entry which is preliminary data.</text>
</comment>
<dbReference type="InterPro" id="IPR036388">
    <property type="entry name" value="WH-like_DNA-bd_sf"/>
</dbReference>
<accession>A0A1G2BMD7</accession>
<dbReference type="GO" id="GO:0003677">
    <property type="term" value="F:DNA binding"/>
    <property type="evidence" value="ECO:0007669"/>
    <property type="project" value="UniProtKB-KW"/>
</dbReference>